<evidence type="ECO:0000259" key="12">
    <source>
        <dbReference type="PROSITE" id="PS50221"/>
    </source>
</evidence>
<evidence type="ECO:0000256" key="7">
    <source>
        <dbReference type="ARBA" id="ARBA00022989"/>
    </source>
</evidence>
<dbReference type="SUPFAM" id="SSF49899">
    <property type="entry name" value="Concanavalin A-like lectins/glucanases"/>
    <property type="match status" value="1"/>
</dbReference>
<evidence type="ECO:0008006" key="16">
    <source>
        <dbReference type="Google" id="ProtNLM"/>
    </source>
</evidence>
<dbReference type="GO" id="GO:0001965">
    <property type="term" value="F:G-protein alpha-subunit binding"/>
    <property type="evidence" value="ECO:0007669"/>
    <property type="project" value="TreeGrafter"/>
</dbReference>
<dbReference type="PROSITE" id="PS50261">
    <property type="entry name" value="G_PROTEIN_RECEP_F2_4"/>
    <property type="match status" value="1"/>
</dbReference>
<protein>
    <recommendedName>
        <fullName evidence="16">G-protein coupled receptors family 2 profile 2 domain-containing protein</fullName>
    </recommendedName>
</protein>
<evidence type="ECO:0000256" key="11">
    <source>
        <dbReference type="SAM" id="SignalP"/>
    </source>
</evidence>
<feature type="transmembrane region" description="Helical" evidence="10">
    <location>
        <begin position="5964"/>
        <end position="5986"/>
    </location>
</feature>
<dbReference type="InterPro" id="IPR017981">
    <property type="entry name" value="GPCR_2-like_7TM"/>
</dbReference>
<gene>
    <name evidence="14" type="ORF">C0Q70_00394</name>
</gene>
<dbReference type="InterPro" id="IPR046338">
    <property type="entry name" value="GAIN_dom_sf"/>
</dbReference>
<dbReference type="InterPro" id="IPR009039">
    <property type="entry name" value="EAR"/>
</dbReference>
<dbReference type="FunFam" id="2.60.40.2030:FF:000017">
    <property type="entry name" value="Adhesion G protein-coupled receptor V1"/>
    <property type="match status" value="2"/>
</dbReference>
<feature type="chain" id="PRO_5015750367" description="G-protein coupled receptors family 2 profile 2 domain-containing protein" evidence="11">
    <location>
        <begin position="27"/>
        <end position="6202"/>
    </location>
</feature>
<evidence type="ECO:0000313" key="14">
    <source>
        <dbReference type="EMBL" id="PVD37793.1"/>
    </source>
</evidence>
<feature type="domain" description="G-protein coupled receptors family 2 profile 2" evidence="13">
    <location>
        <begin position="5791"/>
        <end position="6056"/>
    </location>
</feature>
<keyword evidence="6" id="KW-0106">Calcium</keyword>
<organism evidence="14 15">
    <name type="scientific">Pomacea canaliculata</name>
    <name type="common">Golden apple snail</name>
    <dbReference type="NCBI Taxonomy" id="400727"/>
    <lineage>
        <taxon>Eukaryota</taxon>
        <taxon>Metazoa</taxon>
        <taxon>Spiralia</taxon>
        <taxon>Lophotrochozoa</taxon>
        <taxon>Mollusca</taxon>
        <taxon>Gastropoda</taxon>
        <taxon>Caenogastropoda</taxon>
        <taxon>Architaenioglossa</taxon>
        <taxon>Ampullarioidea</taxon>
        <taxon>Ampullariidae</taxon>
        <taxon>Pomacea</taxon>
    </lineage>
</organism>
<keyword evidence="15" id="KW-1185">Reference proteome</keyword>
<dbReference type="Gene3D" id="2.60.120.200">
    <property type="match status" value="1"/>
</dbReference>
<dbReference type="GO" id="GO:0032420">
    <property type="term" value="C:stereocilium"/>
    <property type="evidence" value="ECO:0007669"/>
    <property type="project" value="UniProtKB-SubCell"/>
</dbReference>
<dbReference type="InterPro" id="IPR013320">
    <property type="entry name" value="ConA-like_dom_sf"/>
</dbReference>
<dbReference type="PANTHER" id="PTHR46682:SF1">
    <property type="entry name" value="ADHESION G-PROTEIN COUPLED RECEPTOR V1"/>
    <property type="match status" value="1"/>
</dbReference>
<comment type="subcellular location">
    <subcellularLocation>
        <location evidence="2">Cell projection</location>
        <location evidence="2">Stereocilium</location>
    </subcellularLocation>
    <subcellularLocation>
        <location evidence="1">Membrane</location>
        <topology evidence="1">Multi-pass membrane protein</topology>
    </subcellularLocation>
</comment>
<keyword evidence="8 10" id="KW-0472">Membrane</keyword>
<dbReference type="Gene3D" id="1.20.1070.10">
    <property type="entry name" value="Rhodopsin 7-helix transmembrane proteins"/>
    <property type="match status" value="1"/>
</dbReference>
<feature type="transmembrane region" description="Helical" evidence="10">
    <location>
        <begin position="5793"/>
        <end position="5812"/>
    </location>
</feature>
<feature type="transmembrane region" description="Helical" evidence="10">
    <location>
        <begin position="6034"/>
        <end position="6055"/>
    </location>
</feature>
<dbReference type="SMART" id="SM00237">
    <property type="entry name" value="Calx_beta"/>
    <property type="match status" value="19"/>
</dbReference>
<evidence type="ECO:0000256" key="4">
    <source>
        <dbReference type="ARBA" id="ARBA00022729"/>
    </source>
</evidence>
<keyword evidence="5" id="KW-0677">Repeat</keyword>
<feature type="signal peptide" evidence="11">
    <location>
        <begin position="1"/>
        <end position="26"/>
    </location>
</feature>
<keyword evidence="9" id="KW-1015">Disulfide bond</keyword>
<keyword evidence="4 11" id="KW-0732">Signal</keyword>
<dbReference type="PROSITE" id="PS50912">
    <property type="entry name" value="EAR"/>
    <property type="match status" value="3"/>
</dbReference>
<dbReference type="GO" id="GO:0016020">
    <property type="term" value="C:membrane"/>
    <property type="evidence" value="ECO:0007669"/>
    <property type="project" value="UniProtKB-SubCell"/>
</dbReference>
<dbReference type="GO" id="GO:0004930">
    <property type="term" value="F:G protein-coupled receptor activity"/>
    <property type="evidence" value="ECO:0007669"/>
    <property type="project" value="InterPro"/>
</dbReference>
<dbReference type="InterPro" id="IPR026919">
    <property type="entry name" value="ADGRV1"/>
</dbReference>
<dbReference type="SUPFAM" id="SSF141072">
    <property type="entry name" value="CalX-like"/>
    <property type="match status" value="38"/>
</dbReference>
<feature type="domain" description="GAIN-B" evidence="12">
    <location>
        <begin position="5613"/>
        <end position="5787"/>
    </location>
</feature>
<evidence type="ECO:0000313" key="15">
    <source>
        <dbReference type="Proteomes" id="UP000245119"/>
    </source>
</evidence>
<dbReference type="InterPro" id="IPR005492">
    <property type="entry name" value="EPTP"/>
</dbReference>
<sequence length="6202" mass="669235">MKAIHQKVPMAVVLIMVTFLVGGVHSQVVSFFDGSVTTKEGAQFTVYVQLTGDISKSMRVIAEIQSDLDDDFIGDTQVATFTPTSKITAVTFTVRDDDKPEDKETFYLRLFLIDFSILLGDPNVLTVTIEASDDAYGVFGFLDSSPVIVKEALYTSIVNIKIGRSISYFGTIGVTFIVNTTGNGSSNFDIMPVLGSVTFLPQEREATLQLQILPDAEPENDESFFVQLTYATYDARINNSALELIISANDAPVRFSQATYIFEEGPGTKSVSISVLRGLNSDGTTIGPTNGQVVVTYRFESGTALLGNDVSTADGQLDFKAGETVKSIAIVINDDNTPEADESFRVILSLVNGDAVLSAPYLANIVISANDYPGGVITFQASNTSQGQAATVLVNEDMYSKANFTVLRNEGTFGEVSVSWKVIRSNNKPESVEQDVGPTSGELVFRNGINQQVIQLVVVQDVLPEPAEQFEIELSRNDRTKDAVVQGITTTKFIIEDSDNVYGMVEFGPDTNHRIISTPLPRKLRLSLTRSGGRLEDLQVNISVSYVDNGIQALPGNIFSKWKITATLPAGQDPTLVDVNILPSAFLTTNGQFIAQLTDVWLSKIPEYGAYNSPTRGIRQQVIISVTELEANGESGFNNTASIVVKEPASGTLEIPLLIAREGKSGTATIRWSLSGVGASITSVNALDVRPLNGTIDILSDSVGAVLVITILADDVPEVDETFVVRLESIEPSDSQQLRPGSREVYITILANGNPGGVFQFASFMSSSYVIEEGTQPVEVVVQRTGGDLTKEEVQFDIRPNGTVEFFGTPSVLIFEPGRRSASTTILAKSDGVPELNETFTLVLMAMGNATLGERTSISLTVLENDFPYGRIQFLSDPTMVFTGETIVGQQAVNISLSIERAGGTFGEVTVPWELRPSSTNDLKPTSGTIVFKPGEHSYRLWLQVIDDNIPEPDETFVVQLGSLTGGAAQGIPVSATIVILENDMPSVVYAEEPSAVQLTVQRSGKLDTSVNILYRTLDGSASSLDKDYQEIQQQTLELKAGEANKTISVTVLDDTLPEGNETFIVELLPCAIFVPQSGDFLLTNSSRATVVILANDDAYGVFSFSQPVSNRVEEGSTIFFRYIILFSALFALKGRFGVVEVFWELQSLQNTSLVAGSDFEVTRGSVVFQEQESRVPLGISPRVDLEPEEQETFKIVLTGVKVLTGLTSRQLARLAESNLQTEVVVPANDDPNGLFAFLTSSRDLSVAEDFYPGNETNTETTFSVERRQGTDGSVEVMWQIFSVPFGINLPAVYDLLFTGQRSSTVLLAPNKQREGTGTIVLQFSGTAGSYVTVPSTSEPTAEILRQGFTISAWIQPFNHSQGYILARSSADGTTLYYSLLLVATATSTTLEMTTTSASSLLRDVSQAVSNTVVLDSRWHHVLVAVGNSSLQFYLDGNLVRTSSLAGGIPQIGPGVLLVGARAPGADLFWGYMQDVTIWSKTFDSSDVANVYRIPPLSDVTPVSGVLTYAEGARMNTFKVRSKDDIEEEGNEVFSVVLVAATGGASLSFMDSHTSLTVLKSDNANGLFGLQQPCSPARVENEGEFVTCNVTRQKGNIGTVTVTWLLLQLTSNGSRTAADDFVNFTGSLVFAPGERFKSFYTQVKDDTIPELDEQFQISLVSATSDDGLIGSTNTSGASIDPVTQKSLVTVAQNDFPYGLLQFSSTVGQPSTPSSGGLFEPANKIPVIFVGEDAGTVPLVVERAQGVLGSISAEWRTLDRTAVSEGKSPPDYVGAVGRVVFVSGQNYAFVNITVLDNTIPEAAKTFEVELINPTGGAALGVAKSVMVTINASDNAFGTYQFADESLVTMAQEAGDVGYTLAVLRVLRLGGTIGTDTVTWQASEDEDDGTDLVDKTGSVTFAAGQTSANLEIKVRGDTQPEMDEIIIIRLIQAAQGVLGDSLRRSATVTIEANDDPYGYFVIIDSQRPVRIDESAGSQSITVRRLYGKFGSVSVGYQTMSPLETYSYLPGPVVRADYQDFTAVSGNITFAQGQEYGFFSIPILDDTVPEQDESVFVRLTTVVLVQAAQLRTVPNSPRLGSSTETYAQVIINSNDDAAGVLTLSPSSLNVTEETVVPQLRVVRSGGTFGEVTVQIRAIEGRALNMLDFALTSNQIVLGSGETSKLVPLVIVNDLIPEMSESFTVELLDQVTGTAKVGSARSAVITILPSDDPNGVFEFASTGLSVQEPENGQPYPVNITVIRTQGSVDVVTVQWSATLNGAPAQTDISPTSGSLYFVTNEASRPITIYIMPDLPEGTHDVAITLISANNGGRIGERRTFTLSIPANDNPYGSVEFISSSYSVQEIGQTQFLAVTRSGGTYGQLKVYYSTAMVDIVTEATQDGTAIINYFTGPVSGQRNKAGTVVNITTASNRLLTCSSVCLGTEACQSFHVSNTQDGFLCAWFTDIAPESEIVPITNMSYYIKNTEMVQRILSRAAKAGEDYVSVTGGSIMIQDGNNTGQIPVTIVDDVLPELDEKFLVHLLRVEVNDSVAVTAGYPQLGKQSSATVTIRTNDNANGAFSIYSDIPTANREGKTVSVEEQNRLSVDIIVTREGGSIGEVSIRWEVNMTGSTATYGSDFVADGATLTFSPGQTRRIVTVTILDDNLPENDESFIIQLTDPRGGATVSAYDHIAIIILANDNVAGIFGFNTTSVLAKEGDKISVGVQRTLSLLGTVTINWVITDLSGLSPQLVFQATAGNLTFLPGEGQKTLEVAVISNDLPKLSQEYQLILTNISTKGVSAAGAAAINHQLGTVQITIAGNNDPHGVFQFASSSLSVDTAENANVTLQVIRKFGAFGTVRVAYQVVQGIVSTLSPDLNLASPGQDFVASNNSFVDLANGVTSASINIIIIDDLLPEIDEVFLVKLSSVSLVGSLDEMSPPRLSSEGTTAEVRINANDGVQGVIMFATDSRSVIVDEVSPVLSLSVMRMQGTYGEVSVMYYSQNLTDGAISGTDYILASGELVFAPGVSQKNIVINIVNDNIPEPNEQFEVVLTNPKNGATLSSFSRATVTILANDGSAGEVNFETGSLKLELREPTLNNQTGMRAEVTIQRGPGIYGRITVPFIITTQLNVLTVDITPSSGVIVFEDRQSVAVVQLSAVDDEDPETAEEFIMKLQTPTNGATLGTNVTAAVVVAASDSPYGLFQIFPSFSRENVGTVDLSVMRSKGLVGRVSVDILTVPGTATFQTSSTNIELAEIQTVAATRISAWCKISSGEATYILMITSLNANEHLRMLVGKSDLQDGQSVLYRWQGELTYIRTLATDGAQAATTFTISGSTYFVIANSGKQGTRVIQSMVYRLYSNGTVEMVQGLTTSGATDVKYFKDGDYHFLAFSNSVDDSSRSNISSFIYRWDSGLQQFGAYPIYRLPTLYAKAVEVFTINDVVYLAFANYYDVTTGSYETDSIVYRRGTDGFFLQHQRLPTAGAVDLEHVIINNVHYLIIANSQQNTISSQHTSRIYRWDSNAGVFVQHQDLYTTYIQHVATLTMDNGAVLLILANSVGSSEVMQWNITQSRFVSGWSGDPYRLLQPITIQQTTAPLYMLAAADLPAETNATLFQIAQISEQSDFVPRRLTLTFEPGQTTLHTTVAVMQDDVPEDVESFAVTLISPTGGAEIGPQASVTVNILANDNAYGIVTDSLNVVAEEKTGMDNTIQLNVIRKGGYFGQVAVQWVATGDLNGVNDISPLSGTVEFANGQSVATISLTVRDDNIPEMTKTIYIRLTQIITHGSSSSQGAQLGEATLSAVTVLASDSPYGVVSWQTTSISTPEPEGTDSSVNLTVIRDQGLQGQLRVSYVTSVALGLPPEQQAISGQDFVSTQSSLILPVNTSRATVQIIIKQDNIPETAESFYVNLTAVELMGTVSDNTAQPSIKVPGNVATITILENDNARGMVQFNVNTNVEGRVDTYEEYGRNNTISLQLQRSVGFFGTLTVTWQAEPITANILDFSPASGAVAFQNAQQTASINIVIIDDQIPEDMEVKIREPQTPSDAQSYAVLVIQRVQGAQGLVNVQWRLNAAAQDDFVPPLEGIIQFIQGETEKNLVLEAKADNILEGEESFIVSLVSSDNNADISPTEGDATIIIAADPGASGTVSILPTSRYVLIGEPGEYSASYDGTANVVLTRAAGIYGQIVITWALTPRNMAAFMQVEGSVTFLDLQQTATIVLQARDDTEPELRASYSLQITSASGGAVLSPETGATTAEIVFIASDYPHGLFGFDLPQTVTVSEDVTLVQATVLRSKGGVGQVQVYYNTTSGTATSGQDFYPASGFIVFENGMTSKVVQVSIIQDNIPEGPEDFFINITSVTLLSPTNNNYTIVNGLRPDMLPGIGPVSFTKIIIEKNDNAEGIIEFDTAGLDLKEEAGMAVVPVIRRIGSYGVVTVSYVTQPLTAIPGVDYVPASGILQLTSGQEKAVINITIIDDTLREFEEQFSVALSNPTGGVLLGTATTSLVTILKSDYPNGKFGFLGETTRTIPNPSSLQNVIFYVERTEGLLGMQEIQWCIMGPNNPNLPLEDTSDISFGSGDIQTTSGRLSWADGEAGNRQFTLSIKPHTSWEIQKTFIIKICNIQATPPSVGIGEVSPTSGKIIFTIQKFGDPNGIMEFSGAALTVREIEEPSGTDPAELGFPVVRQTGTGTQGNIMVYWEVHGPGSEITDVRPKNGSLLLADGVRQGQITLQVLPDDIPELTEEFTLVLTSVEGGAEINSQASISTFRIRFNDNPHGQFGVHAADQKVVVDAVDLSRSLSLTFTRYFGAFGSVILTYKAVYDEPLSGVGLSASTGTVTFSNGQGSAQASIPIQGSGFLQLGSTFSVTLLDVQFLGAGVTQPPQLKMGETDAKIAVSSEAANSEVSFSNSVLSVNDESGTAIVTIMRQGTYGSLSVEWATGELAGSLTAGVTNGEILPASGTISVPHGVESRNLTVQVNAKLGRAETFVLRLPRTPETPVSGGARLAASNIKVTLDPSGTLRFMQSSLSPTVSELDVGVTVTVVRVYGVQSRIELMYGTQDNTAKGDSDFRSISSDTLIMEALQTMVNITIPIFKDNIPEPSEQFSIRLLKVDKLPTPTQPGSSPRLDVTRSTAVVTITESNDPYGVLSLDPTSTSVPEVFNKVSVKIKRTGGLFGRIGVTVRTVGGGESWTSDIVPNTDNTTADTIAQILGQRERSRVATGGVDYEVLDTTVMFQAGEAEKNITLTILDDTLPEPMETVLMYLTKVTGGARVARGIPDGGLKGYAVVIIEASDTSNGLIGFAENSKNVEANEDTNPILRLTLTRLNAFFGNVQVFWKAKVSISSSDTEDIQLTSQLVVTSGSTICPAEQSVCYLDVALINDTIPEESFSFVVKLESVGPDAQLNQASQYATVNVLPSDDVYGLVQFIRDSRVKVVGENAVTVQVGVERVQGLEYEVQVGYRTLQMQLADVASSVTIYPALDGQDFTGELGTLVFKPRSQEVQYIDVKLTPLLASTNPFPKQFFIKLYSPSNQARLSLEYNTSKVIIVRTQELPTWSVITSQLQEPLNNTNILRTVSQLGIQAQSPLSDTQLTLIDDILKEINDEGSLRQLPAEILDATFALYCKLLDPSKSDATVGRHTMAQTLESFAYTMLTQHPLGAARWPLDSLTGFSYEAYFRKDDSFNVPAELTVSPNADGTDDQCVDFHMIEYNSGQWFPTQNGEQLLNAKVFSFGIKEKASGETTSPVHFVVHTQDRRVAAKRAQCVYFDTASEKWVSPLGVCQVTNNLNTGTDDFVTCACSHMTSYAVIAESYDPGIVGYTVWFYVACFICMVSLAVEIVVHHLCITNPTFAACLLQHFFFSILITQMCLVIDTYLSPGEILTPSTSADNYRCIVMGIFLHYFFLAQFTWIMTQAINYWKTLVLNDEHTRRKYALFFLLGWGLPMAVLALFYAVTYNVYKYTTNLPVDYIYGDVNYSGDVCFITNAYATIGGIIAPVLLLLLVPCVVFVKAFQLLPQWQAYDDIYHYRYNATEVRLLLVIWCLVTLMWLWGGLHMVYGQLWMLVLYCICSILLGLLVLVLYVILRNPWLMRFVPGHQRSPSPNYTDVDFLPPPSIQYQENMHVSLASVKGSHSSLINERWEQASPVSQGEMRVRRALPSQVYVNPPYATVSSTTSSNLDPQDFDDILHALKNRQSYTPSEISRSVADNDSQLSAKLDGYDKKRINIADTHV</sequence>
<dbReference type="Pfam" id="PF13385">
    <property type="entry name" value="Laminin_G_3"/>
    <property type="match status" value="1"/>
</dbReference>
<dbReference type="PANTHER" id="PTHR46682">
    <property type="entry name" value="ADHESION G-PROTEIN COUPLED RECEPTOR V1"/>
    <property type="match status" value="1"/>
</dbReference>
<dbReference type="InterPro" id="IPR003644">
    <property type="entry name" value="Calx_beta"/>
</dbReference>
<dbReference type="Gene3D" id="2.60.40.2030">
    <property type="match status" value="36"/>
</dbReference>
<dbReference type="Pfam" id="PF00002">
    <property type="entry name" value="7tm_2"/>
    <property type="match status" value="1"/>
</dbReference>
<feature type="transmembrane region" description="Helical" evidence="10">
    <location>
        <begin position="5865"/>
        <end position="5883"/>
    </location>
</feature>
<evidence type="ECO:0000256" key="6">
    <source>
        <dbReference type="ARBA" id="ARBA00022837"/>
    </source>
</evidence>
<dbReference type="GO" id="GO:0071277">
    <property type="term" value="P:cellular response to calcium ion"/>
    <property type="evidence" value="ECO:0007669"/>
    <property type="project" value="TreeGrafter"/>
</dbReference>
<reference evidence="14 15" key="1">
    <citation type="submission" date="2018-04" db="EMBL/GenBank/DDBJ databases">
        <title>The genome of golden apple snail Pomacea canaliculata provides insight into stress tolerance and invasive adaptation.</title>
        <authorList>
            <person name="Liu C."/>
            <person name="Liu B."/>
            <person name="Ren Y."/>
            <person name="Zhang Y."/>
            <person name="Wang H."/>
            <person name="Li S."/>
            <person name="Jiang F."/>
            <person name="Yin L."/>
            <person name="Zhang G."/>
            <person name="Qian W."/>
            <person name="Fan W."/>
        </authorList>
    </citation>
    <scope>NUCLEOTIDE SEQUENCE [LARGE SCALE GENOMIC DNA]</scope>
    <source>
        <strain evidence="14">SZHN2017</strain>
        <tissue evidence="14">Muscle</tissue>
    </source>
</reference>
<dbReference type="OrthoDB" id="2324346at2759"/>
<dbReference type="Pfam" id="PF03160">
    <property type="entry name" value="Calx-beta"/>
    <property type="match status" value="34"/>
</dbReference>
<dbReference type="EMBL" id="PZQS01000001">
    <property type="protein sequence ID" value="PVD37793.1"/>
    <property type="molecule type" value="Genomic_DNA"/>
</dbReference>
<evidence type="ECO:0000256" key="10">
    <source>
        <dbReference type="SAM" id="Phobius"/>
    </source>
</evidence>
<dbReference type="InterPro" id="IPR038081">
    <property type="entry name" value="CalX-like_sf"/>
</dbReference>
<dbReference type="Gene3D" id="2.60.220.50">
    <property type="match status" value="1"/>
</dbReference>
<keyword evidence="7 10" id="KW-1133">Transmembrane helix</keyword>
<dbReference type="Pfam" id="PF03736">
    <property type="entry name" value="EPTP"/>
    <property type="match status" value="2"/>
</dbReference>
<dbReference type="GO" id="GO:0007166">
    <property type="term" value="P:cell surface receptor signaling pathway"/>
    <property type="evidence" value="ECO:0007669"/>
    <property type="project" value="InterPro"/>
</dbReference>
<comment type="caution">
    <text evidence="14">The sequence shown here is derived from an EMBL/GenBank/DDBJ whole genome shotgun (WGS) entry which is preliminary data.</text>
</comment>
<dbReference type="PROSITE" id="PS50221">
    <property type="entry name" value="GAIN_B"/>
    <property type="match status" value="1"/>
</dbReference>
<feature type="transmembrane region" description="Helical" evidence="10">
    <location>
        <begin position="5824"/>
        <end position="5845"/>
    </location>
</feature>
<dbReference type="STRING" id="400727.A0A2T7PWJ8"/>
<evidence type="ECO:0000256" key="5">
    <source>
        <dbReference type="ARBA" id="ARBA00022737"/>
    </source>
</evidence>
<evidence type="ECO:0000259" key="13">
    <source>
        <dbReference type="PROSITE" id="PS50261"/>
    </source>
</evidence>
<evidence type="ECO:0000256" key="3">
    <source>
        <dbReference type="ARBA" id="ARBA00022692"/>
    </source>
</evidence>
<evidence type="ECO:0000256" key="9">
    <source>
        <dbReference type="ARBA" id="ARBA00023157"/>
    </source>
</evidence>
<dbReference type="InterPro" id="IPR057244">
    <property type="entry name" value="GAIN_B"/>
</dbReference>
<name>A0A2T7PWJ8_POMCA</name>
<dbReference type="InterPro" id="IPR000203">
    <property type="entry name" value="GPS"/>
</dbReference>
<dbReference type="SMART" id="SM00303">
    <property type="entry name" value="GPS"/>
    <property type="match status" value="1"/>
</dbReference>
<dbReference type="GO" id="GO:0010855">
    <property type="term" value="F:adenylate cyclase inhibitor activity"/>
    <property type="evidence" value="ECO:0007669"/>
    <property type="project" value="TreeGrafter"/>
</dbReference>
<evidence type="ECO:0000256" key="2">
    <source>
        <dbReference type="ARBA" id="ARBA00004645"/>
    </source>
</evidence>
<evidence type="ECO:0000256" key="8">
    <source>
        <dbReference type="ARBA" id="ARBA00023136"/>
    </source>
</evidence>
<evidence type="ECO:0000256" key="1">
    <source>
        <dbReference type="ARBA" id="ARBA00004141"/>
    </source>
</evidence>
<feature type="transmembrane region" description="Helical" evidence="10">
    <location>
        <begin position="6007"/>
        <end position="6028"/>
    </location>
</feature>
<feature type="transmembrane region" description="Helical" evidence="10">
    <location>
        <begin position="5904"/>
        <end position="5925"/>
    </location>
</feature>
<dbReference type="GO" id="GO:0005737">
    <property type="term" value="C:cytoplasm"/>
    <property type="evidence" value="ECO:0007669"/>
    <property type="project" value="TreeGrafter"/>
</dbReference>
<keyword evidence="3 10" id="KW-0812">Transmembrane</keyword>
<dbReference type="InterPro" id="IPR000832">
    <property type="entry name" value="GPCR_2_secretin-like"/>
</dbReference>
<dbReference type="Proteomes" id="UP000245119">
    <property type="component" value="Linkage Group LG1"/>
</dbReference>
<accession>A0A2T7PWJ8</accession>
<proteinExistence type="predicted"/>